<evidence type="ECO:0000313" key="3">
    <source>
        <dbReference type="Proteomes" id="UP001589590"/>
    </source>
</evidence>
<feature type="transmembrane region" description="Helical" evidence="1">
    <location>
        <begin position="158"/>
        <end position="175"/>
    </location>
</feature>
<feature type="transmembrane region" description="Helical" evidence="1">
    <location>
        <begin position="91"/>
        <end position="112"/>
    </location>
</feature>
<evidence type="ECO:0000313" key="2">
    <source>
        <dbReference type="EMBL" id="MFB9103567.1"/>
    </source>
</evidence>
<dbReference type="RefSeq" id="WP_290269209.1">
    <property type="nucleotide sequence ID" value="NZ_JAUFQP010000007.1"/>
</dbReference>
<evidence type="ECO:0000256" key="1">
    <source>
        <dbReference type="SAM" id="Phobius"/>
    </source>
</evidence>
<gene>
    <name evidence="2" type="ORF">ACFFU1_01550</name>
</gene>
<keyword evidence="3" id="KW-1185">Reference proteome</keyword>
<comment type="caution">
    <text evidence="2">The sequence shown here is derived from an EMBL/GenBank/DDBJ whole genome shotgun (WGS) entry which is preliminary data.</text>
</comment>
<proteinExistence type="predicted"/>
<organism evidence="2 3">
    <name type="scientific">Algibacter miyuki</name>
    <dbReference type="NCBI Taxonomy" id="1306933"/>
    <lineage>
        <taxon>Bacteria</taxon>
        <taxon>Pseudomonadati</taxon>
        <taxon>Bacteroidota</taxon>
        <taxon>Flavobacteriia</taxon>
        <taxon>Flavobacteriales</taxon>
        <taxon>Flavobacteriaceae</taxon>
        <taxon>Algibacter</taxon>
    </lineage>
</organism>
<accession>A0ABV5GVB3</accession>
<keyword evidence="1" id="KW-0472">Membrane</keyword>
<feature type="transmembrane region" description="Helical" evidence="1">
    <location>
        <begin position="187"/>
        <end position="209"/>
    </location>
</feature>
<keyword evidence="1" id="KW-1133">Transmembrane helix</keyword>
<name>A0ABV5GVB3_9FLAO</name>
<protein>
    <submittedName>
        <fullName evidence="2">Uncharacterized protein</fullName>
    </submittedName>
</protein>
<sequence>MKLTTIQIQDLYRFTRVHFVEYYDLQTELVDHLANDIEAIWEDNANLSFEEARGKAFKKFGVYGFSDVVTQRERAMHKRYIKYLFRELKQWFSFPKVMTTVAMFLIFYMVFSTKFSEYFIYAFYGILALFGLYKSFVLNKKFKQKKKIAKKTWLLEDLIFKQAILFFGFFIYYTINLVNHIHAIHQTKYLVILVSGLFSIMCLLAYVSLELLPNKAEILLKETYPEYAISV</sequence>
<feature type="transmembrane region" description="Helical" evidence="1">
    <location>
        <begin position="118"/>
        <end position="137"/>
    </location>
</feature>
<dbReference type="Proteomes" id="UP001589590">
    <property type="component" value="Unassembled WGS sequence"/>
</dbReference>
<dbReference type="EMBL" id="JBHMFA010000001">
    <property type="protein sequence ID" value="MFB9103567.1"/>
    <property type="molecule type" value="Genomic_DNA"/>
</dbReference>
<reference evidence="2 3" key="1">
    <citation type="submission" date="2024-09" db="EMBL/GenBank/DDBJ databases">
        <authorList>
            <person name="Sun Q."/>
            <person name="Mori K."/>
        </authorList>
    </citation>
    <scope>NUCLEOTIDE SEQUENCE [LARGE SCALE GENOMIC DNA]</scope>
    <source>
        <strain evidence="2 3">CECT 8300</strain>
    </source>
</reference>
<keyword evidence="1" id="KW-0812">Transmembrane</keyword>